<evidence type="ECO:0000313" key="2">
    <source>
        <dbReference type="Proteomes" id="UP001216510"/>
    </source>
</evidence>
<protein>
    <submittedName>
        <fullName evidence="1">Uncharacterized protein</fullName>
    </submittedName>
</protein>
<sequence length="130" mass="13701">MPGVASVGQLVAVIQSQLAARGRAATGKATPRKTRAGAGREAGGLKALIELRVRQIGADDPARGRKAFRVFLESVLLAELGEELNADPRFHQLVDDVQRTLESDARCAPLVQDAITHLLAGKPADPTTGN</sequence>
<organism evidence="1 2">
    <name type="scientific">Pseudoduganella chitinolytica</name>
    <dbReference type="NCBI Taxonomy" id="34070"/>
    <lineage>
        <taxon>Bacteria</taxon>
        <taxon>Pseudomonadati</taxon>
        <taxon>Pseudomonadota</taxon>
        <taxon>Betaproteobacteria</taxon>
        <taxon>Burkholderiales</taxon>
        <taxon>Oxalobacteraceae</taxon>
        <taxon>Telluria group</taxon>
        <taxon>Pseudoduganella</taxon>
    </lineage>
</organism>
<accession>A0ABY8BAD1</accession>
<gene>
    <name evidence="1" type="ORF">PX653_26275</name>
</gene>
<dbReference type="RefSeq" id="WP_277415578.1">
    <property type="nucleotide sequence ID" value="NZ_CP119083.1"/>
</dbReference>
<reference evidence="1 2" key="1">
    <citation type="submission" date="2023-02" db="EMBL/GenBank/DDBJ databases">
        <title>Gemone sequence of Telluria chitinolytica ACM 3522T.</title>
        <authorList>
            <person name="Frediansyah A."/>
            <person name="Miess H."/>
            <person name="Gross H."/>
        </authorList>
    </citation>
    <scope>NUCLEOTIDE SEQUENCE [LARGE SCALE GENOMIC DNA]</scope>
    <source>
        <strain evidence="1 2">ACM 3522</strain>
    </source>
</reference>
<evidence type="ECO:0000313" key="1">
    <source>
        <dbReference type="EMBL" id="WEF32862.1"/>
    </source>
</evidence>
<dbReference type="EMBL" id="CP119083">
    <property type="protein sequence ID" value="WEF32862.1"/>
    <property type="molecule type" value="Genomic_DNA"/>
</dbReference>
<proteinExistence type="predicted"/>
<name>A0ABY8BAD1_9BURK</name>
<keyword evidence="2" id="KW-1185">Reference proteome</keyword>
<dbReference type="Proteomes" id="UP001216510">
    <property type="component" value="Chromosome"/>
</dbReference>